<dbReference type="GO" id="GO:0008168">
    <property type="term" value="F:methyltransferase activity"/>
    <property type="evidence" value="ECO:0007669"/>
    <property type="project" value="UniProtKB-KW"/>
</dbReference>
<dbReference type="PANTHER" id="PTHR42942:SF1">
    <property type="entry name" value="ALKYLTRANSFERASE-LIKE PROTEIN 1"/>
    <property type="match status" value="1"/>
</dbReference>
<gene>
    <name evidence="3" type="ORF">HLI_13625</name>
</gene>
<evidence type="ECO:0000313" key="3">
    <source>
        <dbReference type="EMBL" id="QAS53153.1"/>
    </source>
</evidence>
<dbReference type="InterPro" id="IPR052520">
    <property type="entry name" value="ATL_DNA_repair"/>
</dbReference>
<evidence type="ECO:0000256" key="1">
    <source>
        <dbReference type="ARBA" id="ARBA00022763"/>
    </source>
</evidence>
<keyword evidence="3" id="KW-0489">Methyltransferase</keyword>
<dbReference type="Gene3D" id="1.10.10.10">
    <property type="entry name" value="Winged helix-like DNA-binding domain superfamily/Winged helix DNA-binding domain"/>
    <property type="match status" value="1"/>
</dbReference>
<dbReference type="CDD" id="cd06445">
    <property type="entry name" value="ATase"/>
    <property type="match status" value="1"/>
</dbReference>
<keyword evidence="1" id="KW-0227">DNA damage</keyword>
<dbReference type="InterPro" id="IPR036217">
    <property type="entry name" value="MethylDNA_cys_MeTrfase_DNAb"/>
</dbReference>
<dbReference type="Proteomes" id="UP000287756">
    <property type="component" value="Chromosome"/>
</dbReference>
<dbReference type="PANTHER" id="PTHR42942">
    <property type="entry name" value="6-O-METHYLGUANINE DNA METHYLTRANSFERASE"/>
    <property type="match status" value="1"/>
</dbReference>
<dbReference type="OrthoDB" id="9789813at2"/>
<dbReference type="RefSeq" id="WP_128525430.1">
    <property type="nucleotide sequence ID" value="NZ_CANLVY010000001.1"/>
</dbReference>
<sequence>MKPFTQKTIQIIKNIPPGKVMTYGQVAQWAGNPRSARQVARILHTMSRKHKLPWHRVLNAQGQISIKDESLAEIQKISLQAEGITVINYKIQLGQYLLKDELYHEDTFI</sequence>
<dbReference type="AlphaFoldDB" id="A0A410MEL0"/>
<dbReference type="InterPro" id="IPR014048">
    <property type="entry name" value="MethylDNA_cys_MeTrfase_DNA-bd"/>
</dbReference>
<dbReference type="GO" id="GO:0032259">
    <property type="term" value="P:methylation"/>
    <property type="evidence" value="ECO:0007669"/>
    <property type="project" value="UniProtKB-KW"/>
</dbReference>
<dbReference type="InterPro" id="IPR036388">
    <property type="entry name" value="WH-like_DNA-bd_sf"/>
</dbReference>
<dbReference type="EMBL" id="CP026118">
    <property type="protein sequence ID" value="QAS53153.1"/>
    <property type="molecule type" value="Genomic_DNA"/>
</dbReference>
<name>A0A410MEL0_9BACI</name>
<dbReference type="KEGG" id="hli:HLI_13625"/>
<protein>
    <submittedName>
        <fullName evidence="3">DNA methyltransferase</fullName>
    </submittedName>
</protein>
<proteinExistence type="predicted"/>
<accession>A0A410MEL0</accession>
<reference evidence="3 4" key="1">
    <citation type="submission" date="2018-01" db="EMBL/GenBank/DDBJ databases">
        <title>The whole genome sequencing and assembly of Halobacillus litoralis ERB031 strain.</title>
        <authorList>
            <person name="Lee S.-J."/>
            <person name="Park M.-K."/>
            <person name="Kim J.-Y."/>
            <person name="Lee Y.-J."/>
            <person name="Yi H."/>
            <person name="Bahn Y.-S."/>
            <person name="Kim J.F."/>
            <person name="Lee D.-W."/>
        </authorList>
    </citation>
    <scope>NUCLEOTIDE SEQUENCE [LARGE SCALE GENOMIC DNA]</scope>
    <source>
        <strain evidence="3 4">ERB 031</strain>
    </source>
</reference>
<evidence type="ECO:0000313" key="4">
    <source>
        <dbReference type="Proteomes" id="UP000287756"/>
    </source>
</evidence>
<keyword evidence="3" id="KW-0808">Transferase</keyword>
<evidence type="ECO:0000259" key="2">
    <source>
        <dbReference type="Pfam" id="PF01035"/>
    </source>
</evidence>
<organism evidence="3 4">
    <name type="scientific">Halobacillus litoralis</name>
    <dbReference type="NCBI Taxonomy" id="45668"/>
    <lineage>
        <taxon>Bacteria</taxon>
        <taxon>Bacillati</taxon>
        <taxon>Bacillota</taxon>
        <taxon>Bacilli</taxon>
        <taxon>Bacillales</taxon>
        <taxon>Bacillaceae</taxon>
        <taxon>Halobacillus</taxon>
    </lineage>
</organism>
<feature type="domain" description="Methylated-DNA-[protein]-cysteine S-methyltransferase DNA binding" evidence="2">
    <location>
        <begin position="3"/>
        <end position="84"/>
    </location>
</feature>
<dbReference type="Pfam" id="PF01035">
    <property type="entry name" value="DNA_binding_1"/>
    <property type="match status" value="1"/>
</dbReference>
<dbReference type="GO" id="GO:0006281">
    <property type="term" value="P:DNA repair"/>
    <property type="evidence" value="ECO:0007669"/>
    <property type="project" value="InterPro"/>
</dbReference>
<dbReference type="SUPFAM" id="SSF46767">
    <property type="entry name" value="Methylated DNA-protein cysteine methyltransferase, C-terminal domain"/>
    <property type="match status" value="1"/>
</dbReference>